<dbReference type="PROSITE" id="PS51186">
    <property type="entry name" value="GNAT"/>
    <property type="match status" value="1"/>
</dbReference>
<dbReference type="InterPro" id="IPR000182">
    <property type="entry name" value="GNAT_dom"/>
</dbReference>
<accession>A0A2R5GKM7</accession>
<sequence length="171" mass="19134">MGEQPKAKKGPLRIRAAHDGDVERIWEIFREVIKTGDTYVFPPNMSREDALANWYGKKFHTYVAEQEGKIVGTYILKDNQMGLGSHIANGSFMVDPTQFGLGIGRAMGEHSIPEAKRLGYYAIQFNFVVASNKGAVKLWKDLGFTVLGTIPDAFQHQKMGLVDAHIMYSKL</sequence>
<dbReference type="InterPro" id="IPR052742">
    <property type="entry name" value="Mito_N-acetyltransferase"/>
</dbReference>
<reference evidence="2 3" key="1">
    <citation type="submission" date="2017-12" db="EMBL/GenBank/DDBJ databases">
        <title>Sequencing, de novo assembly and annotation of complete genome of a new Thraustochytrid species, strain FCC1311.</title>
        <authorList>
            <person name="Sedici K."/>
            <person name="Godart F."/>
            <person name="Aiese Cigliano R."/>
            <person name="Sanseverino W."/>
            <person name="Barakat M."/>
            <person name="Ortet P."/>
            <person name="Marechal E."/>
            <person name="Cagnac O."/>
            <person name="Amato A."/>
        </authorList>
    </citation>
    <scope>NUCLEOTIDE SEQUENCE [LARGE SCALE GENOMIC DNA]</scope>
</reference>
<evidence type="ECO:0000259" key="1">
    <source>
        <dbReference type="PROSITE" id="PS51186"/>
    </source>
</evidence>
<dbReference type="SUPFAM" id="SSF55729">
    <property type="entry name" value="Acyl-CoA N-acyltransferases (Nat)"/>
    <property type="match status" value="1"/>
</dbReference>
<dbReference type="CDD" id="cd04301">
    <property type="entry name" value="NAT_SF"/>
    <property type="match status" value="1"/>
</dbReference>
<dbReference type="InParanoid" id="A0A2R5GKM7"/>
<comment type="caution">
    <text evidence="2">The sequence shown here is derived from an EMBL/GenBank/DDBJ whole genome shotgun (WGS) entry which is preliminary data.</text>
</comment>
<gene>
    <name evidence="2" type="ORF">FCC1311_076862</name>
</gene>
<protein>
    <submittedName>
        <fullName evidence="2">L-azetidine-2-carboxylic acid acetyltransferase</fullName>
    </submittedName>
</protein>
<evidence type="ECO:0000313" key="2">
    <source>
        <dbReference type="EMBL" id="GBG31462.1"/>
    </source>
</evidence>
<keyword evidence="3" id="KW-1185">Reference proteome</keyword>
<dbReference type="OrthoDB" id="10264707at2759"/>
<dbReference type="AlphaFoldDB" id="A0A2R5GKM7"/>
<dbReference type="EMBL" id="BEYU01000098">
    <property type="protein sequence ID" value="GBG31462.1"/>
    <property type="molecule type" value="Genomic_DNA"/>
</dbReference>
<dbReference type="GO" id="GO:0016747">
    <property type="term" value="F:acyltransferase activity, transferring groups other than amino-acyl groups"/>
    <property type="evidence" value="ECO:0007669"/>
    <property type="project" value="InterPro"/>
</dbReference>
<evidence type="ECO:0000313" key="3">
    <source>
        <dbReference type="Proteomes" id="UP000241890"/>
    </source>
</evidence>
<dbReference type="PANTHER" id="PTHR43138">
    <property type="entry name" value="ACETYLTRANSFERASE, GNAT FAMILY"/>
    <property type="match status" value="1"/>
</dbReference>
<dbReference type="Gene3D" id="3.40.630.30">
    <property type="match status" value="1"/>
</dbReference>
<name>A0A2R5GKM7_9STRA</name>
<dbReference type="Pfam" id="PF00583">
    <property type="entry name" value="Acetyltransf_1"/>
    <property type="match status" value="1"/>
</dbReference>
<dbReference type="InterPro" id="IPR016181">
    <property type="entry name" value="Acyl_CoA_acyltransferase"/>
</dbReference>
<keyword evidence="2" id="KW-0808">Transferase</keyword>
<feature type="domain" description="N-acetyltransferase" evidence="1">
    <location>
        <begin position="12"/>
        <end position="171"/>
    </location>
</feature>
<dbReference type="PANTHER" id="PTHR43138:SF1">
    <property type="entry name" value="N-ACETYLTRANSFERASE ACA1"/>
    <property type="match status" value="1"/>
</dbReference>
<proteinExistence type="predicted"/>
<dbReference type="Proteomes" id="UP000241890">
    <property type="component" value="Unassembled WGS sequence"/>
</dbReference>
<organism evidence="2 3">
    <name type="scientific">Hondaea fermentalgiana</name>
    <dbReference type="NCBI Taxonomy" id="2315210"/>
    <lineage>
        <taxon>Eukaryota</taxon>
        <taxon>Sar</taxon>
        <taxon>Stramenopiles</taxon>
        <taxon>Bigyra</taxon>
        <taxon>Labyrinthulomycetes</taxon>
        <taxon>Thraustochytrida</taxon>
        <taxon>Thraustochytriidae</taxon>
        <taxon>Hondaea</taxon>
    </lineage>
</organism>